<evidence type="ECO:0000313" key="2">
    <source>
        <dbReference type="EMBL" id="TWT91479.1"/>
    </source>
</evidence>
<dbReference type="RefSeq" id="WP_146581364.1">
    <property type="nucleotide sequence ID" value="NZ_SJPM01000015.1"/>
</dbReference>
<organism evidence="1 3">
    <name type="scientific">Neorhodopirellula pilleata</name>
    <dbReference type="NCBI Taxonomy" id="2714738"/>
    <lineage>
        <taxon>Bacteria</taxon>
        <taxon>Pseudomonadati</taxon>
        <taxon>Planctomycetota</taxon>
        <taxon>Planctomycetia</taxon>
        <taxon>Pirellulales</taxon>
        <taxon>Pirellulaceae</taxon>
        <taxon>Neorhodopirellula</taxon>
    </lineage>
</organism>
<keyword evidence="3" id="KW-1185">Reference proteome</keyword>
<comment type="caution">
    <text evidence="1">The sequence shown here is derived from an EMBL/GenBank/DDBJ whole genome shotgun (WGS) entry which is preliminary data.</text>
</comment>
<name>A0A5C5ZWA2_9BACT</name>
<reference evidence="1 3" key="1">
    <citation type="submission" date="2019-02" db="EMBL/GenBank/DDBJ databases">
        <title>Deep-cultivation of Planctomycetes and their phenomic and genomic characterization uncovers novel biology.</title>
        <authorList>
            <person name="Wiegand S."/>
            <person name="Jogler M."/>
            <person name="Boedeker C."/>
            <person name="Pinto D."/>
            <person name="Vollmers J."/>
            <person name="Rivas-Marin E."/>
            <person name="Kohn T."/>
            <person name="Peeters S.H."/>
            <person name="Heuer A."/>
            <person name="Rast P."/>
            <person name="Oberbeckmann S."/>
            <person name="Bunk B."/>
            <person name="Jeske O."/>
            <person name="Meyerdierks A."/>
            <person name="Storesund J.E."/>
            <person name="Kallscheuer N."/>
            <person name="Luecker S."/>
            <person name="Lage O.M."/>
            <person name="Pohl T."/>
            <person name="Merkel B.J."/>
            <person name="Hornburger P."/>
            <person name="Mueller R.-W."/>
            <person name="Bruemmer F."/>
            <person name="Labrenz M."/>
            <person name="Spormann A.M."/>
            <person name="Op Den Camp H."/>
            <person name="Overmann J."/>
            <person name="Amann R."/>
            <person name="Jetten M.S.M."/>
            <person name="Mascher T."/>
            <person name="Medema M.H."/>
            <person name="Devos D.P."/>
            <person name="Kaster A.-K."/>
            <person name="Ovreas L."/>
            <person name="Rohde M."/>
            <person name="Galperin M.Y."/>
            <person name="Jogler C."/>
        </authorList>
    </citation>
    <scope>NUCLEOTIDE SEQUENCE [LARGE SCALE GENOMIC DNA]</scope>
    <source>
        <strain evidence="1 3">Pla100</strain>
    </source>
</reference>
<evidence type="ECO:0000313" key="3">
    <source>
        <dbReference type="Proteomes" id="UP000316213"/>
    </source>
</evidence>
<proteinExistence type="predicted"/>
<sequence>MQSRIHEDFKSIKANLDDGEFSGDRAIVVALQVVAESIATLNDSVVALHREVRSKGTVQDLDGIHSELVDAVSELRTLNAQVATQN</sequence>
<dbReference type="EMBL" id="SJPM01000015">
    <property type="protein sequence ID" value="TWT91479.1"/>
    <property type="molecule type" value="Genomic_DNA"/>
</dbReference>
<gene>
    <name evidence="1" type="ORF">Pla100_52800</name>
    <name evidence="2" type="ORF">Pla100_53290</name>
</gene>
<dbReference type="AlphaFoldDB" id="A0A5C5ZWA2"/>
<protein>
    <submittedName>
        <fullName evidence="1">Uncharacterized protein</fullName>
    </submittedName>
</protein>
<evidence type="ECO:0000313" key="1">
    <source>
        <dbReference type="EMBL" id="TWT91430.1"/>
    </source>
</evidence>
<accession>A0A5C5ZWA2</accession>
<dbReference type="EMBL" id="SJPM01000015">
    <property type="protein sequence ID" value="TWT91430.1"/>
    <property type="molecule type" value="Genomic_DNA"/>
</dbReference>
<dbReference type="Proteomes" id="UP000316213">
    <property type="component" value="Unassembled WGS sequence"/>
</dbReference>